<dbReference type="GO" id="GO:0004714">
    <property type="term" value="F:transmembrane receptor protein tyrosine kinase activity"/>
    <property type="evidence" value="ECO:0007669"/>
    <property type="project" value="UniProtKB-EC"/>
</dbReference>
<dbReference type="InterPro" id="IPR020635">
    <property type="entry name" value="Tyr_kinase_cat_dom"/>
</dbReference>
<feature type="region of interest" description="Disordered" evidence="22">
    <location>
        <begin position="956"/>
        <end position="983"/>
    </location>
</feature>
<dbReference type="InterPro" id="IPR017441">
    <property type="entry name" value="Protein_kinase_ATP_BS"/>
</dbReference>
<dbReference type="InterPro" id="IPR013783">
    <property type="entry name" value="Ig-like_fold"/>
</dbReference>
<dbReference type="SUPFAM" id="SSF49265">
    <property type="entry name" value="Fibronectin type III"/>
    <property type="match status" value="2"/>
</dbReference>
<keyword evidence="12 23" id="KW-1133">Transmembrane helix</keyword>
<evidence type="ECO:0000259" key="26">
    <source>
        <dbReference type="PROSITE" id="PS50024"/>
    </source>
</evidence>
<feature type="domain" description="Protein kinase" evidence="25">
    <location>
        <begin position="612"/>
        <end position="894"/>
    </location>
</feature>
<evidence type="ECO:0000256" key="20">
    <source>
        <dbReference type="ARBA" id="ARBA00056965"/>
    </source>
</evidence>
<evidence type="ECO:0000256" key="22">
    <source>
        <dbReference type="SAM" id="MobiDB-lite"/>
    </source>
</evidence>
<keyword evidence="17" id="KW-0325">Glycoprotein</keyword>
<keyword evidence="13 23" id="KW-0472">Membrane</keyword>
<keyword evidence="18" id="KW-0393">Immunoglobulin domain</keyword>
<dbReference type="InterPro" id="IPR036364">
    <property type="entry name" value="SEA_dom_sf"/>
</dbReference>
<dbReference type="InterPro" id="IPR036116">
    <property type="entry name" value="FN3_sf"/>
</dbReference>
<dbReference type="SUPFAM" id="SSF48726">
    <property type="entry name" value="Immunoglobulin"/>
    <property type="match status" value="1"/>
</dbReference>
<dbReference type="CDD" id="cd00096">
    <property type="entry name" value="Ig"/>
    <property type="match status" value="1"/>
</dbReference>
<dbReference type="CDD" id="cd00192">
    <property type="entry name" value="PTKc"/>
    <property type="match status" value="1"/>
</dbReference>
<evidence type="ECO:0000256" key="15">
    <source>
        <dbReference type="ARBA" id="ARBA00023157"/>
    </source>
</evidence>
<keyword evidence="15" id="KW-1015">Disulfide bond</keyword>
<evidence type="ECO:0000256" key="21">
    <source>
        <dbReference type="PROSITE-ProRule" id="PRU10141"/>
    </source>
</evidence>
<dbReference type="InterPro" id="IPR003961">
    <property type="entry name" value="FN3_dom"/>
</dbReference>
<dbReference type="InterPro" id="IPR008266">
    <property type="entry name" value="Tyr_kinase_AS"/>
</dbReference>
<evidence type="ECO:0000256" key="2">
    <source>
        <dbReference type="ARBA" id="ARBA00006692"/>
    </source>
</evidence>
<dbReference type="EC" id="2.7.10.1" evidence="3"/>
<dbReference type="Proteomes" id="UP000515163">
    <property type="component" value="Unplaced"/>
</dbReference>
<dbReference type="SUPFAM" id="SSF56112">
    <property type="entry name" value="Protein kinase-like (PK-like)"/>
    <property type="match status" value="1"/>
</dbReference>
<evidence type="ECO:0000313" key="29">
    <source>
        <dbReference type="Proteomes" id="UP000515163"/>
    </source>
</evidence>
<dbReference type="Pfam" id="PF13927">
    <property type="entry name" value="Ig_3"/>
    <property type="match status" value="1"/>
</dbReference>
<dbReference type="PANTHER" id="PTHR24416">
    <property type="entry name" value="TYROSINE-PROTEIN KINASE RECEPTOR"/>
    <property type="match status" value="1"/>
</dbReference>
<evidence type="ECO:0000256" key="12">
    <source>
        <dbReference type="ARBA" id="ARBA00022989"/>
    </source>
</evidence>
<evidence type="ECO:0000256" key="4">
    <source>
        <dbReference type="ARBA" id="ARBA00022553"/>
    </source>
</evidence>
<dbReference type="SUPFAM" id="SSF82671">
    <property type="entry name" value="SEA domain"/>
    <property type="match status" value="1"/>
</dbReference>
<comment type="subcellular location">
    <subcellularLocation>
        <location evidence="1">Membrane</location>
        <topology evidence="1">Single-pass membrane protein</topology>
    </subcellularLocation>
</comment>
<dbReference type="GO" id="GO:0005524">
    <property type="term" value="F:ATP binding"/>
    <property type="evidence" value="ECO:0007669"/>
    <property type="project" value="UniProtKB-UniRule"/>
</dbReference>
<dbReference type="RefSeq" id="XP_031559371.1">
    <property type="nucleotide sequence ID" value="XM_031703511.1"/>
</dbReference>
<dbReference type="InterPro" id="IPR003598">
    <property type="entry name" value="Ig_sub2"/>
</dbReference>
<dbReference type="PROSITE" id="PS00107">
    <property type="entry name" value="PROTEIN_KINASE_ATP"/>
    <property type="match status" value="1"/>
</dbReference>
<dbReference type="InterPro" id="IPR000082">
    <property type="entry name" value="SEA_dom"/>
</dbReference>
<feature type="domain" description="Fibronectin type-III" evidence="28">
    <location>
        <begin position="431"/>
        <end position="533"/>
    </location>
</feature>
<dbReference type="Pfam" id="PF00041">
    <property type="entry name" value="fn3"/>
    <property type="match status" value="1"/>
</dbReference>
<dbReference type="PROSITE" id="PS00109">
    <property type="entry name" value="PROTEIN_KINASE_TYR"/>
    <property type="match status" value="1"/>
</dbReference>
<dbReference type="SMART" id="SM00409">
    <property type="entry name" value="IG"/>
    <property type="match status" value="1"/>
</dbReference>
<dbReference type="KEGG" id="aten:116295631"/>
<dbReference type="InterPro" id="IPR003599">
    <property type="entry name" value="Ig_sub"/>
</dbReference>
<keyword evidence="5" id="KW-0808">Transferase</keyword>
<proteinExistence type="inferred from homology"/>
<comment type="function">
    <text evidence="20">Receptor for basic fibroblast growth factor.</text>
</comment>
<dbReference type="Gene3D" id="3.30.200.20">
    <property type="entry name" value="Phosphorylase Kinase, domain 1"/>
    <property type="match status" value="1"/>
</dbReference>
<dbReference type="GO" id="GO:0007169">
    <property type="term" value="P:cell surface receptor protein tyrosine kinase signaling pathway"/>
    <property type="evidence" value="ECO:0007669"/>
    <property type="project" value="TreeGrafter"/>
</dbReference>
<dbReference type="CDD" id="cd00063">
    <property type="entry name" value="FN3"/>
    <property type="match status" value="3"/>
</dbReference>
<dbReference type="InterPro" id="IPR011009">
    <property type="entry name" value="Kinase-like_dom_sf"/>
</dbReference>
<keyword evidence="16" id="KW-0675">Receptor</keyword>
<accession>A0A6P8HVH2</accession>
<evidence type="ECO:0000256" key="9">
    <source>
        <dbReference type="ARBA" id="ARBA00022741"/>
    </source>
</evidence>
<protein>
    <recommendedName>
        <fullName evidence="3">receptor protein-tyrosine kinase</fullName>
        <ecNumber evidence="3">2.7.10.1</ecNumber>
    </recommendedName>
</protein>
<comment type="similarity">
    <text evidence="2">Belongs to the protein kinase superfamily. CAMK Ser/Thr protein kinase family.</text>
</comment>
<evidence type="ECO:0000256" key="16">
    <source>
        <dbReference type="ARBA" id="ARBA00023170"/>
    </source>
</evidence>
<dbReference type="Pfam" id="PF07714">
    <property type="entry name" value="PK_Tyr_Ser-Thr"/>
    <property type="match status" value="1"/>
</dbReference>
<comment type="catalytic activity">
    <reaction evidence="19">
        <text>L-tyrosyl-[protein] + ATP = O-phospho-L-tyrosyl-[protein] + ADP + H(+)</text>
        <dbReference type="Rhea" id="RHEA:10596"/>
        <dbReference type="Rhea" id="RHEA-COMP:10136"/>
        <dbReference type="Rhea" id="RHEA-COMP:20101"/>
        <dbReference type="ChEBI" id="CHEBI:15378"/>
        <dbReference type="ChEBI" id="CHEBI:30616"/>
        <dbReference type="ChEBI" id="CHEBI:46858"/>
        <dbReference type="ChEBI" id="CHEBI:61978"/>
        <dbReference type="ChEBI" id="CHEBI:456216"/>
        <dbReference type="EC" id="2.7.10.1"/>
    </reaction>
</comment>
<evidence type="ECO:0000256" key="14">
    <source>
        <dbReference type="ARBA" id="ARBA00023137"/>
    </source>
</evidence>
<evidence type="ECO:0000313" key="30">
    <source>
        <dbReference type="RefSeq" id="XP_031559371.1"/>
    </source>
</evidence>
<evidence type="ECO:0000256" key="1">
    <source>
        <dbReference type="ARBA" id="ARBA00004167"/>
    </source>
</evidence>
<dbReference type="FunFam" id="1.10.510.10:FF:000554">
    <property type="entry name" value="Predicted protein"/>
    <property type="match status" value="1"/>
</dbReference>
<dbReference type="OrthoDB" id="5966500at2759"/>
<dbReference type="SMART" id="SM00408">
    <property type="entry name" value="IGc2"/>
    <property type="match status" value="1"/>
</dbReference>
<evidence type="ECO:0000256" key="3">
    <source>
        <dbReference type="ARBA" id="ARBA00011902"/>
    </source>
</evidence>
<dbReference type="InParanoid" id="A0A6P8HVH2"/>
<gene>
    <name evidence="30" type="primary">LOC116295631</name>
</gene>
<evidence type="ECO:0000256" key="7">
    <source>
        <dbReference type="ARBA" id="ARBA00022729"/>
    </source>
</evidence>
<dbReference type="GO" id="GO:0043235">
    <property type="term" value="C:receptor complex"/>
    <property type="evidence" value="ECO:0007669"/>
    <property type="project" value="TreeGrafter"/>
</dbReference>
<feature type="binding site" evidence="21">
    <location>
        <position position="643"/>
    </location>
    <ligand>
        <name>ATP</name>
        <dbReference type="ChEBI" id="CHEBI:30616"/>
    </ligand>
</feature>
<reference evidence="30" key="1">
    <citation type="submission" date="2025-08" db="UniProtKB">
        <authorList>
            <consortium name="RefSeq"/>
        </authorList>
    </citation>
    <scope>IDENTIFICATION</scope>
</reference>
<keyword evidence="9 21" id="KW-0547">Nucleotide-binding</keyword>
<dbReference type="InterPro" id="IPR050122">
    <property type="entry name" value="RTK"/>
</dbReference>
<dbReference type="Pfam" id="PF01390">
    <property type="entry name" value="SEA"/>
    <property type="match status" value="1"/>
</dbReference>
<dbReference type="Gene3D" id="2.60.40.10">
    <property type="entry name" value="Immunoglobulins"/>
    <property type="match status" value="4"/>
</dbReference>
<sequence>MKHCLSPLIIVVIISSLVNVCGGQVPDPPTGVNVTSNGPHSIKVQWDAMSNISAYHVYYQKKDVGAWSTKVVPENQTSLLIDGLMPYKIYLVKIKANTSNGMSNFSVQVQATTDEAPPSAASGLTAKFISSSDLEIQWELIPNEKANGVLLGYRYVVYDNQFQIVMNGTVSNSTNSTQIKDMKRCADYTVYLRAWTAAGIGKNAVFNITNICAPPKIINHKQIVIVTPNKAAVLHCNYTGFPAPSVTWMINDRTTTIQPGHKFILSGPPHERYIVPHLNGSLTFSHVLYHDSGLYTCFLNNSLGSAEANTTMTVSKDTISVVFVLNLTNEHFNDKLLEQDSSIFKNLSSTIKDEVLRLYSNTAKARIQDVIIQNFRKGSVMATLMVIATIRSGAEREDAENEILYTMIIETKDGYLGQIPVGEIIVQGAPPPPNVQIVSKQPKYAVLSLVRPTFFKQYEIVSYSIRYKKHGKSDDAYKTVETVKDKDGTMKGVVTGLDPGQFYFVQVASHRTVSMNAEGSIKYKTLEVDTPDIMMKQVMLTIVLPVGLAIIIAVVILFCIRPYVRSEVQADGHPPHMIPTRQFVPREENLYDIGRLLEEFPCRWKEIPREDVTVGKELGAGAFGTVVRAELKRDGKNIPCAVKMLKRFATEREHRDLFNELSIMSQIGNHTNLVSLLGACTVNGPLWVIVKLAEGGCLLEYLHKHRKPEYSDHAYMNVNPSTSTDDAEKLDKLQKLKFAHGIARGMKHLEKMKCVHRDLAARNVLLGKTLIPMVSDFGLSRDIYESELYEDVKGGKRPVRWMAPESIEDYTCTSKSDVWSYGVTLWEIETAGTVPYAGVDSGMDILNEIKKGYRLEQPNDCDDDVYALMLDTWRANPLDRPSFFELDERVEQMLAGISEYLEIQNDEEEDDDMRAYDVVHISEPELANGHVAQDDDDPSHDHNANEQVRYTDIHGATASDVPGIHEDTSRDQVDDETSIQTKC</sequence>
<evidence type="ECO:0000256" key="24">
    <source>
        <dbReference type="SAM" id="SignalP"/>
    </source>
</evidence>
<evidence type="ECO:0000256" key="17">
    <source>
        <dbReference type="ARBA" id="ARBA00023180"/>
    </source>
</evidence>
<dbReference type="GeneID" id="116295631"/>
<evidence type="ECO:0000256" key="6">
    <source>
        <dbReference type="ARBA" id="ARBA00022692"/>
    </source>
</evidence>
<dbReference type="PROSITE" id="PS50835">
    <property type="entry name" value="IG_LIKE"/>
    <property type="match status" value="1"/>
</dbReference>
<dbReference type="PROSITE" id="PS50853">
    <property type="entry name" value="FN3"/>
    <property type="match status" value="3"/>
</dbReference>
<evidence type="ECO:0000259" key="25">
    <source>
        <dbReference type="PROSITE" id="PS50011"/>
    </source>
</evidence>
<feature type="domain" description="SEA" evidence="26">
    <location>
        <begin position="317"/>
        <end position="431"/>
    </location>
</feature>
<evidence type="ECO:0000259" key="27">
    <source>
        <dbReference type="PROSITE" id="PS50835"/>
    </source>
</evidence>
<dbReference type="InterPro" id="IPR036179">
    <property type="entry name" value="Ig-like_dom_sf"/>
</dbReference>
<dbReference type="PANTHER" id="PTHR24416:SF617">
    <property type="entry name" value="RET ONCOGENE, ISOFORM A"/>
    <property type="match status" value="1"/>
</dbReference>
<dbReference type="InterPro" id="IPR000719">
    <property type="entry name" value="Prot_kinase_dom"/>
</dbReference>
<dbReference type="FunCoup" id="A0A6P8HVH2">
    <property type="interactions" value="626"/>
</dbReference>
<keyword evidence="29" id="KW-1185">Reference proteome</keyword>
<evidence type="ECO:0000256" key="13">
    <source>
        <dbReference type="ARBA" id="ARBA00023136"/>
    </source>
</evidence>
<evidence type="ECO:0000256" key="11">
    <source>
        <dbReference type="ARBA" id="ARBA00022840"/>
    </source>
</evidence>
<keyword evidence="8" id="KW-0677">Repeat</keyword>
<keyword evidence="7 24" id="KW-0732">Signal</keyword>
<evidence type="ECO:0000256" key="10">
    <source>
        <dbReference type="ARBA" id="ARBA00022777"/>
    </source>
</evidence>
<evidence type="ECO:0000256" key="19">
    <source>
        <dbReference type="ARBA" id="ARBA00051243"/>
    </source>
</evidence>
<evidence type="ECO:0000259" key="28">
    <source>
        <dbReference type="PROSITE" id="PS50853"/>
    </source>
</evidence>
<name>A0A6P8HVH2_ACTTE</name>
<feature type="compositionally biased region" description="Basic and acidic residues" evidence="22">
    <location>
        <begin position="963"/>
        <end position="972"/>
    </location>
</feature>
<dbReference type="GO" id="GO:0005886">
    <property type="term" value="C:plasma membrane"/>
    <property type="evidence" value="ECO:0007669"/>
    <property type="project" value="TreeGrafter"/>
</dbReference>
<evidence type="ECO:0000256" key="23">
    <source>
        <dbReference type="SAM" id="Phobius"/>
    </source>
</evidence>
<evidence type="ECO:0000256" key="18">
    <source>
        <dbReference type="ARBA" id="ARBA00023319"/>
    </source>
</evidence>
<feature type="chain" id="PRO_5028130911" description="receptor protein-tyrosine kinase" evidence="24">
    <location>
        <begin position="24"/>
        <end position="983"/>
    </location>
</feature>
<keyword evidence="4" id="KW-0597">Phosphoprotein</keyword>
<organism evidence="29 30">
    <name type="scientific">Actinia tenebrosa</name>
    <name type="common">Australian red waratah sea anemone</name>
    <dbReference type="NCBI Taxonomy" id="6105"/>
    <lineage>
        <taxon>Eukaryota</taxon>
        <taxon>Metazoa</taxon>
        <taxon>Cnidaria</taxon>
        <taxon>Anthozoa</taxon>
        <taxon>Hexacorallia</taxon>
        <taxon>Actiniaria</taxon>
        <taxon>Actiniidae</taxon>
        <taxon>Actinia</taxon>
    </lineage>
</organism>
<feature type="transmembrane region" description="Helical" evidence="23">
    <location>
        <begin position="538"/>
        <end position="560"/>
    </location>
</feature>
<dbReference type="SMART" id="SM00219">
    <property type="entry name" value="TyrKc"/>
    <property type="match status" value="1"/>
</dbReference>
<dbReference type="PRINTS" id="PR00109">
    <property type="entry name" value="TYRKINASE"/>
</dbReference>
<feature type="signal peptide" evidence="24">
    <location>
        <begin position="1"/>
        <end position="23"/>
    </location>
</feature>
<feature type="domain" description="Ig-like" evidence="27">
    <location>
        <begin position="215"/>
        <end position="315"/>
    </location>
</feature>
<keyword evidence="6 23" id="KW-0812">Transmembrane</keyword>
<evidence type="ECO:0000256" key="5">
    <source>
        <dbReference type="ARBA" id="ARBA00022679"/>
    </source>
</evidence>
<keyword evidence="11 21" id="KW-0067">ATP-binding</keyword>
<dbReference type="InterPro" id="IPR001245">
    <property type="entry name" value="Ser-Thr/Tyr_kinase_cat_dom"/>
</dbReference>
<dbReference type="Gene3D" id="1.10.510.10">
    <property type="entry name" value="Transferase(Phosphotransferase) domain 1"/>
    <property type="match status" value="1"/>
</dbReference>
<dbReference type="InterPro" id="IPR007110">
    <property type="entry name" value="Ig-like_dom"/>
</dbReference>
<feature type="domain" description="Fibronectin type-III" evidence="28">
    <location>
        <begin position="120"/>
        <end position="215"/>
    </location>
</feature>
<dbReference type="FunFam" id="3.30.200.20:FF:000593">
    <property type="entry name" value="Predicted protein"/>
    <property type="match status" value="1"/>
</dbReference>
<keyword evidence="14" id="KW-0829">Tyrosine-protein kinase</keyword>
<feature type="domain" description="Fibronectin type-III" evidence="28">
    <location>
        <begin position="28"/>
        <end position="116"/>
    </location>
</feature>
<keyword evidence="10" id="KW-0418">Kinase</keyword>
<dbReference type="PROSITE" id="PS50024">
    <property type="entry name" value="SEA"/>
    <property type="match status" value="1"/>
</dbReference>
<evidence type="ECO:0000256" key="8">
    <source>
        <dbReference type="ARBA" id="ARBA00022737"/>
    </source>
</evidence>
<dbReference type="AlphaFoldDB" id="A0A6P8HVH2"/>
<dbReference type="PROSITE" id="PS50011">
    <property type="entry name" value="PROTEIN_KINASE_DOM"/>
    <property type="match status" value="1"/>
</dbReference>
<dbReference type="SMART" id="SM00060">
    <property type="entry name" value="FN3"/>
    <property type="match status" value="3"/>
</dbReference>